<dbReference type="InterPro" id="IPR036890">
    <property type="entry name" value="HATPase_C_sf"/>
</dbReference>
<feature type="domain" description="Histidine kinase/HSP90-like ATPase" evidence="2">
    <location>
        <begin position="202"/>
        <end position="306"/>
    </location>
</feature>
<dbReference type="PANTHER" id="PTHR35526:SF3">
    <property type="entry name" value="ANTI-SIGMA-F FACTOR RSBW"/>
    <property type="match status" value="1"/>
</dbReference>
<dbReference type="RefSeq" id="WP_091755357.1">
    <property type="nucleotide sequence ID" value="NZ_FOHB01000001.1"/>
</dbReference>
<dbReference type="InterPro" id="IPR003594">
    <property type="entry name" value="HATPase_dom"/>
</dbReference>
<proteinExistence type="predicted"/>
<dbReference type="GO" id="GO:0004674">
    <property type="term" value="F:protein serine/threonine kinase activity"/>
    <property type="evidence" value="ECO:0007669"/>
    <property type="project" value="UniProtKB-KW"/>
</dbReference>
<dbReference type="Pfam" id="PF13581">
    <property type="entry name" value="HATPase_c_2"/>
    <property type="match status" value="1"/>
</dbReference>
<dbReference type="Proteomes" id="UP000199019">
    <property type="component" value="Unassembled WGS sequence"/>
</dbReference>
<accession>A0A1H9QNH6</accession>
<dbReference type="EMBL" id="FOHB01000001">
    <property type="protein sequence ID" value="SER61765.1"/>
    <property type="molecule type" value="Genomic_DNA"/>
</dbReference>
<evidence type="ECO:0000256" key="1">
    <source>
        <dbReference type="ARBA" id="ARBA00022527"/>
    </source>
</evidence>
<evidence type="ECO:0000259" key="3">
    <source>
        <dbReference type="Pfam" id="PF14417"/>
    </source>
</evidence>
<dbReference type="STRING" id="587636.SAMN05216199_0690"/>
<keyword evidence="5" id="KW-1185">Reference proteome</keyword>
<gene>
    <name evidence="4" type="ORF">SAMN05216199_0690</name>
</gene>
<dbReference type="SUPFAM" id="SSF55874">
    <property type="entry name" value="ATPase domain of HSP90 chaperone/DNA topoisomerase II/histidine kinase"/>
    <property type="match status" value="1"/>
</dbReference>
<reference evidence="5" key="1">
    <citation type="submission" date="2016-10" db="EMBL/GenBank/DDBJ databases">
        <authorList>
            <person name="Varghese N."/>
            <person name="Submissions S."/>
        </authorList>
    </citation>
    <scope>NUCLEOTIDE SEQUENCE [LARGE SCALE GENOMIC DNA]</scope>
    <source>
        <strain evidence="5">CGMCC 1.6963</strain>
    </source>
</reference>
<evidence type="ECO:0000313" key="4">
    <source>
        <dbReference type="EMBL" id="SER61765.1"/>
    </source>
</evidence>
<evidence type="ECO:0000259" key="2">
    <source>
        <dbReference type="Pfam" id="PF13581"/>
    </source>
</evidence>
<name>A0A1H9QNH6_9MICO</name>
<dbReference type="OrthoDB" id="116243at2"/>
<dbReference type="PANTHER" id="PTHR35526">
    <property type="entry name" value="ANTI-SIGMA-F FACTOR RSBW-RELATED"/>
    <property type="match status" value="1"/>
</dbReference>
<keyword evidence="1" id="KW-0723">Serine/threonine-protein kinase</keyword>
<dbReference type="InterPro" id="IPR050267">
    <property type="entry name" value="Anti-sigma-factor_SerPK"/>
</dbReference>
<keyword evidence="4" id="KW-0808">Transferase</keyword>
<dbReference type="InterPro" id="IPR025847">
    <property type="entry name" value="MEDS_domain"/>
</dbReference>
<dbReference type="Gene3D" id="3.30.565.10">
    <property type="entry name" value="Histidine kinase-like ATPase, C-terminal domain"/>
    <property type="match status" value="1"/>
</dbReference>
<protein>
    <submittedName>
        <fullName evidence="4">Histidine kinase-like ATPase domain-containing protein</fullName>
    </submittedName>
</protein>
<sequence length="311" mass="33340">MLADSSWTGGGLVHEVCLYESDADLRARVVPFVEEGLAGQQPVFVVAGAGVHALLHDHFGARLADLALLADADETWVGAAQTLAFYRDALRQRLQAGTPCRLLSEPTWMAQAWGAAWSRYDAVANELLAGQPCWTLCLHDRRQVPQPLLDSALRVHPYVWDGSRTAPSPHYRPTDEFLRSVEPPWSPPPASRDCQVVAAPAEARSLVASALPAATEEALRDDVTLAVNELVANAITAAGTAEVSHWRQGDAMVWEVSDAGSGMHAATAGYAPPPADQLGGRGLWIARTLADEAVVRSWGPGTAIRLFFPAS</sequence>
<organism evidence="4 5">
    <name type="scientific">Pedococcus cremeus</name>
    <dbReference type="NCBI Taxonomy" id="587636"/>
    <lineage>
        <taxon>Bacteria</taxon>
        <taxon>Bacillati</taxon>
        <taxon>Actinomycetota</taxon>
        <taxon>Actinomycetes</taxon>
        <taxon>Micrococcales</taxon>
        <taxon>Intrasporangiaceae</taxon>
        <taxon>Pedococcus</taxon>
    </lineage>
</organism>
<evidence type="ECO:0000313" key="5">
    <source>
        <dbReference type="Proteomes" id="UP000199019"/>
    </source>
</evidence>
<dbReference type="Pfam" id="PF14417">
    <property type="entry name" value="MEDS"/>
    <property type="match status" value="1"/>
</dbReference>
<keyword evidence="4" id="KW-0418">Kinase</keyword>
<feature type="domain" description="MEDS" evidence="3">
    <location>
        <begin position="14"/>
        <end position="157"/>
    </location>
</feature>
<dbReference type="CDD" id="cd16936">
    <property type="entry name" value="HATPase_RsbW-like"/>
    <property type="match status" value="1"/>
</dbReference>
<dbReference type="AlphaFoldDB" id="A0A1H9QNH6"/>